<dbReference type="EMBL" id="CM056786">
    <property type="protein sequence ID" value="KAJ8729116.1"/>
    <property type="molecule type" value="Genomic_DNA"/>
</dbReference>
<proteinExistence type="predicted"/>
<keyword evidence="2" id="KW-1185">Reference proteome</keyword>
<gene>
    <name evidence="1" type="ORF">PYW08_000697</name>
</gene>
<sequence length="957" mass="109251">MDILYNLLRFLGLLDEPAPMRQNIKRNRVYDDFSSDDETVLGHKQVKRFRLSDIISINDNLDKDVTHDNGERNVPVQVTSPYPKDTHKSVKPDDLPGLSRDRRSMLVRKSTLTKPTETKIAAEHRKTTGASKLENKRKDSSILQVNLDEDDSDGNQQDDDVVFVEEGTTPTTSPPLTEDNHGEALNDKILSGILKALKPEENIDYQELLQLIASSKKETAKRKPISDGKSRDATSSGSPQKIQVLNKKKLNSETNAGSKKVPKVYDPVRVPSSDSSDSDVEVVPPESPSKSIKKDLERKSRNWLLELDSKYNNERKTQEKISDPRRVSDITSRVNSDQNIARSSRTDKTNTPKTQEKNDSPRTVNFTLKRNSEQTETRSSSPETIDEWLAKLDAKYFSKPKPTEKSNDARPNAAQSSKPDQSEDWLSKLESKYKSDQLKSQTKLRDGAAESESKGNTEHDATKKWLARLEAEYFLSPPKTENNVANSTRHDSSVIPKVNDKQNDVLSKHRLESRYDKDLPKSQDKIDGAPTTNIAKENSKANAARSYLPADAQNWLSELDAKYKTDSMNQKEEEPRSAKPANIDDWLADLKSRCKVPLVKQPEPSSTSRKSETEPKVNSEKSDARSHVLDTAKQRLLKLDTKHKTEQPKNQIILDDTKHVVKNLPNENSEQSEVRSFRFNTSEDLMMKLGALYDTYQQESNKKSKSTNEPKLKHRKSKGNSDMEMQCNTDFELPALTPEQEELVRRGLQPQPEDEMLIEKFNMRIHRRDLLTLSDENWLNDEVINFYMNLIMQRSEERTELPKVYATNTFFYDKLIQSGQAGLRRWTRKVDIFAYDLFLVPVNIVRHWCLCLVDFRKRAITYLDSRGQPNQECLDALLQYLKDEHQDKKKAPFDDSGWKTECATGIPQQMNGSDCGMFACTFAEFSARDAAYSFTQAHMPYLRRKAALEILTGKLLL</sequence>
<organism evidence="1 2">
    <name type="scientific">Mythimna loreyi</name>
    <dbReference type="NCBI Taxonomy" id="667449"/>
    <lineage>
        <taxon>Eukaryota</taxon>
        <taxon>Metazoa</taxon>
        <taxon>Ecdysozoa</taxon>
        <taxon>Arthropoda</taxon>
        <taxon>Hexapoda</taxon>
        <taxon>Insecta</taxon>
        <taxon>Pterygota</taxon>
        <taxon>Neoptera</taxon>
        <taxon>Endopterygota</taxon>
        <taxon>Lepidoptera</taxon>
        <taxon>Glossata</taxon>
        <taxon>Ditrysia</taxon>
        <taxon>Noctuoidea</taxon>
        <taxon>Noctuidae</taxon>
        <taxon>Noctuinae</taxon>
        <taxon>Hadenini</taxon>
        <taxon>Mythimna</taxon>
    </lineage>
</organism>
<reference evidence="1" key="1">
    <citation type="submission" date="2023-03" db="EMBL/GenBank/DDBJ databases">
        <title>Chromosome-level genomes of two armyworms, Mythimna separata and Mythimna loreyi, provide insights into the biosynthesis and reception of sex pheromones.</title>
        <authorList>
            <person name="Zhao H."/>
        </authorList>
    </citation>
    <scope>NUCLEOTIDE SEQUENCE</scope>
    <source>
        <strain evidence="1">BeijingLab</strain>
    </source>
</reference>
<evidence type="ECO:0000313" key="2">
    <source>
        <dbReference type="Proteomes" id="UP001231649"/>
    </source>
</evidence>
<protein>
    <submittedName>
        <fullName evidence="1">Uncharacterized protein</fullName>
    </submittedName>
</protein>
<accession>A0ACC2R3I1</accession>
<evidence type="ECO:0000313" key="1">
    <source>
        <dbReference type="EMBL" id="KAJ8729116.1"/>
    </source>
</evidence>
<name>A0ACC2R3I1_9NEOP</name>
<dbReference type="Proteomes" id="UP001231649">
    <property type="component" value="Chromosome 10"/>
</dbReference>
<comment type="caution">
    <text evidence="1">The sequence shown here is derived from an EMBL/GenBank/DDBJ whole genome shotgun (WGS) entry which is preliminary data.</text>
</comment>